<comment type="caution">
    <text evidence="1">The sequence shown here is derived from an EMBL/GenBank/DDBJ whole genome shotgun (WGS) entry which is preliminary data.</text>
</comment>
<dbReference type="EMBL" id="CADEPI010000032">
    <property type="protein sequence ID" value="CAB3367600.1"/>
    <property type="molecule type" value="Genomic_DNA"/>
</dbReference>
<dbReference type="AlphaFoldDB" id="A0A8S1CH60"/>
<proteinExistence type="predicted"/>
<sequence length="66" mass="7655">MFTLWYTFLGIREYAKTVLLLGSEKTEERIPRQETETGNLNLVISQVFTQNRNISTETGPDKIFSK</sequence>
<protein>
    <submittedName>
        <fullName evidence="1">Uncharacterized protein</fullName>
    </submittedName>
</protein>
<evidence type="ECO:0000313" key="1">
    <source>
        <dbReference type="EMBL" id="CAB3367600.1"/>
    </source>
</evidence>
<gene>
    <name evidence="1" type="ORF">CLODIP_2_CD02092</name>
</gene>
<name>A0A8S1CH60_9INSE</name>
<accession>A0A8S1CH60</accession>
<organism evidence="1 2">
    <name type="scientific">Cloeon dipterum</name>
    <dbReference type="NCBI Taxonomy" id="197152"/>
    <lineage>
        <taxon>Eukaryota</taxon>
        <taxon>Metazoa</taxon>
        <taxon>Ecdysozoa</taxon>
        <taxon>Arthropoda</taxon>
        <taxon>Hexapoda</taxon>
        <taxon>Insecta</taxon>
        <taxon>Pterygota</taxon>
        <taxon>Palaeoptera</taxon>
        <taxon>Ephemeroptera</taxon>
        <taxon>Pisciforma</taxon>
        <taxon>Baetidae</taxon>
        <taxon>Cloeon</taxon>
    </lineage>
</organism>
<keyword evidence="2" id="KW-1185">Reference proteome</keyword>
<reference evidence="1 2" key="1">
    <citation type="submission" date="2020-04" db="EMBL/GenBank/DDBJ databases">
        <authorList>
            <person name="Alioto T."/>
            <person name="Alioto T."/>
            <person name="Gomez Garrido J."/>
        </authorList>
    </citation>
    <scope>NUCLEOTIDE SEQUENCE [LARGE SCALE GENOMIC DNA]</scope>
</reference>
<evidence type="ECO:0000313" key="2">
    <source>
        <dbReference type="Proteomes" id="UP000494165"/>
    </source>
</evidence>
<dbReference type="Proteomes" id="UP000494165">
    <property type="component" value="Unassembled WGS sequence"/>
</dbReference>